<dbReference type="GO" id="GO:0046872">
    <property type="term" value="F:metal ion binding"/>
    <property type="evidence" value="ECO:0007669"/>
    <property type="project" value="UniProtKB-KW"/>
</dbReference>
<dbReference type="GO" id="GO:0030600">
    <property type="term" value="F:feruloyl esterase activity"/>
    <property type="evidence" value="ECO:0007669"/>
    <property type="project" value="UniProtKB-EC"/>
</dbReference>
<evidence type="ECO:0000256" key="9">
    <source>
        <dbReference type="ARBA" id="ARBA00034075"/>
    </source>
</evidence>
<keyword evidence="2" id="KW-0719">Serine esterase</keyword>
<dbReference type="InterPro" id="IPR011118">
    <property type="entry name" value="Tannase/feruloyl_esterase"/>
</dbReference>
<keyword evidence="3" id="KW-0119">Carbohydrate metabolism</keyword>
<evidence type="ECO:0000256" key="8">
    <source>
        <dbReference type="ARBA" id="ARBA00023157"/>
    </source>
</evidence>
<keyword evidence="3" id="KW-0624">Polysaccharide degradation</keyword>
<name>A0A9P8UVM0_9PEZI</name>
<keyword evidence="6 10" id="KW-0378">Hydrolase</keyword>
<dbReference type="EMBL" id="JAGPXC010000001">
    <property type="protein sequence ID" value="KAH6659172.1"/>
    <property type="molecule type" value="Genomic_DNA"/>
</dbReference>
<gene>
    <name evidence="11" type="ORF">BKA67DRAFT_543757</name>
</gene>
<evidence type="ECO:0000256" key="1">
    <source>
        <dbReference type="ARBA" id="ARBA00006249"/>
    </source>
</evidence>
<keyword evidence="7" id="KW-0106">Calcium</keyword>
<sequence>MSTRDNRELTKSHRGRVVAAWQKKDIKGDGPAGVGETRHIDGQQLGRARTSNMMKLIILASAVFSAFSLRAGATTTAHQEQTFESACSSLNTAVISPDVKTLFSEILPAGTALVVPGLDASCANSTTITTDLCRLSLNVTTSASSDVLIEVWLPRNWTGRFLSTGNGGINGCLSYDDMAYATSLGFSTTGSNNGHSGQNGTRFLNNVEVVRDYSYRALTTSAAVGKEVTASFYQKSHTKSYYLGCSTGGRQGFKMAQDFPEIFDGIVAGAPAFNFQGLMSWSGTFHSIIKRAGPDGFPPASTWAAVDAELLAQCDHLDGAIDGILEDPSMCNFRPEALICQNGQANSTCITGKQAATIRQFLSPVYGVNGSFVYPRLEPVPGFLAFISSSYSAKQFLYTDHWFKYALYNDPNLNTTFLGPENWQYAFENDPTGARTWSGNLTQMAARGTKLLHYHGLQDTLISSASSNTYYNLASRTMSLSSSDLDDFYRYFRISGMGHCTGGLGASAIGNRGPNAASLDPAENVLTAMMQWVEEGVAPNAVIGSRFQNGTKALGVEYTRSHCKFPLRNVLKPGGNYTNQGDWQCVL</sequence>
<accession>A0A9P8UVM0</accession>
<dbReference type="SUPFAM" id="SSF53474">
    <property type="entry name" value="alpha/beta-Hydrolases"/>
    <property type="match status" value="1"/>
</dbReference>
<keyword evidence="12" id="KW-1185">Reference proteome</keyword>
<dbReference type="AlphaFoldDB" id="A0A9P8UVM0"/>
<dbReference type="GO" id="GO:0045493">
    <property type="term" value="P:xylan catabolic process"/>
    <property type="evidence" value="ECO:0007669"/>
    <property type="project" value="UniProtKB-KW"/>
</dbReference>
<dbReference type="PANTHER" id="PTHR33938">
    <property type="entry name" value="FERULOYL ESTERASE B-RELATED"/>
    <property type="match status" value="1"/>
</dbReference>
<organism evidence="11 12">
    <name type="scientific">Truncatella angustata</name>
    <dbReference type="NCBI Taxonomy" id="152316"/>
    <lineage>
        <taxon>Eukaryota</taxon>
        <taxon>Fungi</taxon>
        <taxon>Dikarya</taxon>
        <taxon>Ascomycota</taxon>
        <taxon>Pezizomycotina</taxon>
        <taxon>Sordariomycetes</taxon>
        <taxon>Xylariomycetidae</taxon>
        <taxon>Amphisphaeriales</taxon>
        <taxon>Sporocadaceae</taxon>
        <taxon>Truncatella</taxon>
    </lineage>
</organism>
<evidence type="ECO:0000256" key="6">
    <source>
        <dbReference type="ARBA" id="ARBA00022801"/>
    </source>
</evidence>
<dbReference type="InterPro" id="IPR029058">
    <property type="entry name" value="AB_hydrolase_fold"/>
</dbReference>
<dbReference type="PANTHER" id="PTHR33938:SF15">
    <property type="entry name" value="FERULOYL ESTERASE B-RELATED"/>
    <property type="match status" value="1"/>
</dbReference>
<evidence type="ECO:0000256" key="5">
    <source>
        <dbReference type="ARBA" id="ARBA00022729"/>
    </source>
</evidence>
<evidence type="ECO:0000256" key="3">
    <source>
        <dbReference type="ARBA" id="ARBA00022651"/>
    </source>
</evidence>
<keyword evidence="4" id="KW-0479">Metal-binding</keyword>
<evidence type="ECO:0000256" key="4">
    <source>
        <dbReference type="ARBA" id="ARBA00022723"/>
    </source>
</evidence>
<keyword evidence="5" id="KW-0732">Signal</keyword>
<comment type="catalytic activity">
    <reaction evidence="9">
        <text>feruloyl-polysaccharide + H2O = ferulate + polysaccharide.</text>
        <dbReference type="EC" id="3.1.1.73"/>
    </reaction>
</comment>
<comment type="similarity">
    <text evidence="1 10">Belongs to the tannase family.</text>
</comment>
<comment type="caution">
    <text evidence="11">The sequence shown here is derived from an EMBL/GenBank/DDBJ whole genome shotgun (WGS) entry which is preliminary data.</text>
</comment>
<evidence type="ECO:0000256" key="2">
    <source>
        <dbReference type="ARBA" id="ARBA00022487"/>
    </source>
</evidence>
<dbReference type="Pfam" id="PF07519">
    <property type="entry name" value="Tannase"/>
    <property type="match status" value="1"/>
</dbReference>
<dbReference type="GeneID" id="70130103"/>
<evidence type="ECO:0000256" key="7">
    <source>
        <dbReference type="ARBA" id="ARBA00022837"/>
    </source>
</evidence>
<evidence type="ECO:0000256" key="10">
    <source>
        <dbReference type="RuleBase" id="RU361238"/>
    </source>
</evidence>
<dbReference type="EC" id="3.1.1.-" evidence="10"/>
<proteinExistence type="inferred from homology"/>
<dbReference type="RefSeq" id="XP_045963303.1">
    <property type="nucleotide sequence ID" value="XM_046101211.1"/>
</dbReference>
<dbReference type="OrthoDB" id="3039123at2759"/>
<keyword evidence="3" id="KW-0858">Xylan degradation</keyword>
<protein>
    <recommendedName>
        <fullName evidence="10">Carboxylic ester hydrolase</fullName>
        <ecNumber evidence="10">3.1.1.-</ecNumber>
    </recommendedName>
</protein>
<reference evidence="11" key="1">
    <citation type="journal article" date="2021" name="Nat. Commun.">
        <title>Genetic determinants of endophytism in the Arabidopsis root mycobiome.</title>
        <authorList>
            <person name="Mesny F."/>
            <person name="Miyauchi S."/>
            <person name="Thiergart T."/>
            <person name="Pickel B."/>
            <person name="Atanasova L."/>
            <person name="Karlsson M."/>
            <person name="Huettel B."/>
            <person name="Barry K.W."/>
            <person name="Haridas S."/>
            <person name="Chen C."/>
            <person name="Bauer D."/>
            <person name="Andreopoulos W."/>
            <person name="Pangilinan J."/>
            <person name="LaButti K."/>
            <person name="Riley R."/>
            <person name="Lipzen A."/>
            <person name="Clum A."/>
            <person name="Drula E."/>
            <person name="Henrissat B."/>
            <person name="Kohler A."/>
            <person name="Grigoriev I.V."/>
            <person name="Martin F.M."/>
            <person name="Hacquard S."/>
        </authorList>
    </citation>
    <scope>NUCLEOTIDE SEQUENCE</scope>
    <source>
        <strain evidence="11">MPI-SDFR-AT-0073</strain>
    </source>
</reference>
<keyword evidence="8" id="KW-1015">Disulfide bond</keyword>
<evidence type="ECO:0000313" key="12">
    <source>
        <dbReference type="Proteomes" id="UP000758603"/>
    </source>
</evidence>
<dbReference type="Proteomes" id="UP000758603">
    <property type="component" value="Unassembled WGS sequence"/>
</dbReference>
<evidence type="ECO:0000313" key="11">
    <source>
        <dbReference type="EMBL" id="KAH6659172.1"/>
    </source>
</evidence>